<reference evidence="1" key="1">
    <citation type="submission" date="2022-07" db="EMBL/GenBank/DDBJ databases">
        <title>Phylogenomic reconstructions and comparative analyses of Kickxellomycotina fungi.</title>
        <authorList>
            <person name="Reynolds N.K."/>
            <person name="Stajich J.E."/>
            <person name="Barry K."/>
            <person name="Grigoriev I.V."/>
            <person name="Crous P."/>
            <person name="Smith M.E."/>
        </authorList>
    </citation>
    <scope>NUCLEOTIDE SEQUENCE</scope>
    <source>
        <strain evidence="1">NRRL 5244</strain>
    </source>
</reference>
<keyword evidence="2" id="KW-1185">Reference proteome</keyword>
<accession>A0ACC1J4I5</accession>
<evidence type="ECO:0000313" key="2">
    <source>
        <dbReference type="Proteomes" id="UP001150603"/>
    </source>
</evidence>
<dbReference type="Proteomes" id="UP001150603">
    <property type="component" value="Unassembled WGS sequence"/>
</dbReference>
<feature type="non-terminal residue" evidence="1">
    <location>
        <position position="376"/>
    </location>
</feature>
<gene>
    <name evidence="1" type="primary">TOF1</name>
    <name evidence="1" type="ORF">FBU59_004868</name>
</gene>
<evidence type="ECO:0000313" key="1">
    <source>
        <dbReference type="EMBL" id="KAJ1937044.1"/>
    </source>
</evidence>
<proteinExistence type="predicted"/>
<dbReference type="EMBL" id="JANBPW010003657">
    <property type="protein sequence ID" value="KAJ1937044.1"/>
    <property type="molecule type" value="Genomic_DNA"/>
</dbReference>
<organism evidence="1 2">
    <name type="scientific">Linderina macrospora</name>
    <dbReference type="NCBI Taxonomy" id="4868"/>
    <lineage>
        <taxon>Eukaryota</taxon>
        <taxon>Fungi</taxon>
        <taxon>Fungi incertae sedis</taxon>
        <taxon>Zoopagomycota</taxon>
        <taxon>Kickxellomycotina</taxon>
        <taxon>Kickxellomycetes</taxon>
        <taxon>Kickxellales</taxon>
        <taxon>Kickxellaceae</taxon>
        <taxon>Linderina</taxon>
    </lineage>
</organism>
<name>A0ACC1J4I5_9FUNG</name>
<protein>
    <submittedName>
        <fullName evidence="1">Topoisomerase 1-associated factor 1</fullName>
    </submittedName>
</protein>
<sequence length="376" mass="42292">MLEQDVIDDVDMDEEREEEGEEGPVFTEEELSEELQRYRNIVLSACSSLGNLQPVAPKTETGATDTGTQKTAETVEGSAGPDKTPAQPAQEPIKMEYVPSSECLASLKDIKRYIQMDEQGDGKLVLQWLGEWSVLRSDIIPIFKLSVKKLMSDSANEAAGQERLSESDRDYLLKTIMMCVELFVFLTWSMESEPEEVYTRFIRILRSYKSMFAEGDVISSMMAVVVMYVRKNHNTSRESMLIKGILYVLRNILAIPDPLVSPTSHGLTTIEVQDRLIAVLEKEMAVDFFLALMSSADQPRFKDLRPTLLDIIYYLFYRVPPSALFASPQAWFKRSGPSTRIGRHNHFGGIYAVSTGDGIVMPVFSAKEALQPFANL</sequence>
<comment type="caution">
    <text evidence="1">The sequence shown here is derived from an EMBL/GenBank/DDBJ whole genome shotgun (WGS) entry which is preliminary data.</text>
</comment>